<evidence type="ECO:0000313" key="3">
    <source>
        <dbReference type="EMBL" id="KAK4143994.1"/>
    </source>
</evidence>
<dbReference type="RefSeq" id="XP_062637365.1">
    <property type="nucleotide sequence ID" value="XM_062780609.1"/>
</dbReference>
<reference evidence="3" key="1">
    <citation type="journal article" date="2023" name="Mol. Phylogenet. Evol.">
        <title>Genome-scale phylogeny and comparative genomics of the fungal order Sordariales.</title>
        <authorList>
            <person name="Hensen N."/>
            <person name="Bonometti L."/>
            <person name="Westerberg I."/>
            <person name="Brannstrom I.O."/>
            <person name="Guillou S."/>
            <person name="Cros-Aarteil S."/>
            <person name="Calhoun S."/>
            <person name="Haridas S."/>
            <person name="Kuo A."/>
            <person name="Mondo S."/>
            <person name="Pangilinan J."/>
            <person name="Riley R."/>
            <person name="LaButti K."/>
            <person name="Andreopoulos B."/>
            <person name="Lipzen A."/>
            <person name="Chen C."/>
            <person name="Yan M."/>
            <person name="Daum C."/>
            <person name="Ng V."/>
            <person name="Clum A."/>
            <person name="Steindorff A."/>
            <person name="Ohm R.A."/>
            <person name="Martin F."/>
            <person name="Silar P."/>
            <person name="Natvig D.O."/>
            <person name="Lalanne C."/>
            <person name="Gautier V."/>
            <person name="Ament-Velasquez S.L."/>
            <person name="Kruys A."/>
            <person name="Hutchinson M.I."/>
            <person name="Powell A.J."/>
            <person name="Barry K."/>
            <person name="Miller A.N."/>
            <person name="Grigoriev I.V."/>
            <person name="Debuchy R."/>
            <person name="Gladieux P."/>
            <person name="Hiltunen Thoren M."/>
            <person name="Johannesson H."/>
        </authorList>
    </citation>
    <scope>NUCLEOTIDE SEQUENCE</scope>
    <source>
        <strain evidence="3">CBS 141.50</strain>
    </source>
</reference>
<feature type="compositionally biased region" description="Basic and acidic residues" evidence="2">
    <location>
        <begin position="141"/>
        <end position="155"/>
    </location>
</feature>
<sequence>MPDGRIQYYSSEDEIYIPFALYDYEQFRATHPEGPEMHPQFLLPEVEEDQDETECYEDKNNEEFFEISPQDIMGLRNTVQDDSEQDDTARNEDMSEIILPVSYAQAAAGDDENQRTFDSWDADFEFSEDARSEISSGFVHTPERMRSPEKTDDHIPPSPFKRPSNPEPCERPESYDDDFIFSDDSQIAEEVESDPEEETHPLVRLPSRDHYIQHTSTSEDQEDSNAEPEVNNTGTDVVPVSTSITKKDTNEVEDPYAPPTSRYRVRATQSSWTGLEITSWGSHSYIHGVDGTMGLFREWEIESESQHNQLQKCRFGGFSDPDRVPPPPVMPEHVGWQVPELILTTDEGENFWLDDCHSRYEPGSDEFQFEGKPFGHICNENCADFFEEFGWDLLPSKQLALLEEKIDEKDAAKAAAQKEAKEAARLQQEKIKELERREKIKDSEDWKGIAALKEYLMNLEERALLLPPKRFNKKGPHMVGCMAMPQLDTIAEINEDYSEQDSDSDRRSSLSTDNNSNTEEDESSELSEFDSFQSDSQPAGSGLAALLKEGNAIFKQMNEQNARDAADAAAATTAQQLTEIKQTTTSSAPITTAAPKTSGSTYNPNVNWSDIDDDEDDFFDAEALASFERENAALRARTQRA</sequence>
<reference evidence="3" key="2">
    <citation type="submission" date="2023-05" db="EMBL/GenBank/DDBJ databases">
        <authorList>
            <consortium name="Lawrence Berkeley National Laboratory"/>
            <person name="Steindorff A."/>
            <person name="Hensen N."/>
            <person name="Bonometti L."/>
            <person name="Westerberg I."/>
            <person name="Brannstrom I.O."/>
            <person name="Guillou S."/>
            <person name="Cros-Aarteil S."/>
            <person name="Calhoun S."/>
            <person name="Haridas S."/>
            <person name="Kuo A."/>
            <person name="Mondo S."/>
            <person name="Pangilinan J."/>
            <person name="Riley R."/>
            <person name="Labutti K."/>
            <person name="Andreopoulos B."/>
            <person name="Lipzen A."/>
            <person name="Chen C."/>
            <person name="Yanf M."/>
            <person name="Daum C."/>
            <person name="Ng V."/>
            <person name="Clum A."/>
            <person name="Ohm R."/>
            <person name="Martin F."/>
            <person name="Silar P."/>
            <person name="Natvig D."/>
            <person name="Lalanne C."/>
            <person name="Gautier V."/>
            <person name="Ament-Velasquez S.L."/>
            <person name="Kruys A."/>
            <person name="Hutchinson M.I."/>
            <person name="Powell A.J."/>
            <person name="Barry K."/>
            <person name="Miller A.N."/>
            <person name="Grigoriev I.V."/>
            <person name="Debuchy R."/>
            <person name="Gladieux P."/>
            <person name="Thoren M.H."/>
            <person name="Johannesson H."/>
        </authorList>
    </citation>
    <scope>NUCLEOTIDE SEQUENCE</scope>
    <source>
        <strain evidence="3">CBS 141.50</strain>
    </source>
</reference>
<dbReference type="EMBL" id="MU853581">
    <property type="protein sequence ID" value="KAK4143994.1"/>
    <property type="molecule type" value="Genomic_DNA"/>
</dbReference>
<feature type="compositionally biased region" description="Acidic residues" evidence="2">
    <location>
        <begin position="518"/>
        <end position="528"/>
    </location>
</feature>
<feature type="region of interest" description="Disordered" evidence="2">
    <location>
        <begin position="558"/>
        <end position="609"/>
    </location>
</feature>
<dbReference type="Proteomes" id="UP001302676">
    <property type="component" value="Unassembled WGS sequence"/>
</dbReference>
<gene>
    <name evidence="3" type="ORF">C8A04DRAFT_28340</name>
</gene>
<evidence type="ECO:0000313" key="4">
    <source>
        <dbReference type="Proteomes" id="UP001302676"/>
    </source>
</evidence>
<feature type="compositionally biased region" description="Basic and acidic residues" evidence="2">
    <location>
        <begin position="198"/>
        <end position="212"/>
    </location>
</feature>
<evidence type="ECO:0000256" key="1">
    <source>
        <dbReference type="SAM" id="Coils"/>
    </source>
</evidence>
<organism evidence="3 4">
    <name type="scientific">Dichotomopilus funicola</name>
    <dbReference type="NCBI Taxonomy" id="1934379"/>
    <lineage>
        <taxon>Eukaryota</taxon>
        <taxon>Fungi</taxon>
        <taxon>Dikarya</taxon>
        <taxon>Ascomycota</taxon>
        <taxon>Pezizomycotina</taxon>
        <taxon>Sordariomycetes</taxon>
        <taxon>Sordariomycetidae</taxon>
        <taxon>Sordariales</taxon>
        <taxon>Chaetomiaceae</taxon>
        <taxon>Dichotomopilus</taxon>
    </lineage>
</organism>
<feature type="region of interest" description="Disordered" evidence="2">
    <location>
        <begin position="497"/>
        <end position="543"/>
    </location>
</feature>
<accession>A0AAN6ZNB6</accession>
<dbReference type="GeneID" id="87817222"/>
<feature type="coiled-coil region" evidence="1">
    <location>
        <begin position="399"/>
        <end position="443"/>
    </location>
</feature>
<proteinExistence type="predicted"/>
<keyword evidence="1" id="KW-0175">Coiled coil</keyword>
<feature type="compositionally biased region" description="Low complexity" evidence="2">
    <location>
        <begin position="583"/>
        <end position="598"/>
    </location>
</feature>
<dbReference type="AlphaFoldDB" id="A0AAN6ZNB6"/>
<protein>
    <submittedName>
        <fullName evidence="3">Uncharacterized protein</fullName>
    </submittedName>
</protein>
<feature type="compositionally biased region" description="Acidic residues" evidence="2">
    <location>
        <begin position="175"/>
        <end position="197"/>
    </location>
</feature>
<feature type="region of interest" description="Disordered" evidence="2">
    <location>
        <begin position="131"/>
        <end position="237"/>
    </location>
</feature>
<name>A0AAN6ZNB6_9PEZI</name>
<keyword evidence="4" id="KW-1185">Reference proteome</keyword>
<feature type="compositionally biased region" description="Polar residues" evidence="2">
    <location>
        <begin position="599"/>
        <end position="608"/>
    </location>
</feature>
<evidence type="ECO:0000256" key="2">
    <source>
        <dbReference type="SAM" id="MobiDB-lite"/>
    </source>
</evidence>
<comment type="caution">
    <text evidence="3">The sequence shown here is derived from an EMBL/GenBank/DDBJ whole genome shotgun (WGS) entry which is preliminary data.</text>
</comment>